<gene>
    <name evidence="1" type="ORF">TBIB3V08_LOCUS10246</name>
</gene>
<protein>
    <submittedName>
        <fullName evidence="1">Uncharacterized protein</fullName>
    </submittedName>
</protein>
<reference evidence="1" key="1">
    <citation type="submission" date="2020-11" db="EMBL/GenBank/DDBJ databases">
        <authorList>
            <person name="Tran Van P."/>
        </authorList>
    </citation>
    <scope>NUCLEOTIDE SEQUENCE</scope>
</reference>
<sequence length="265" mass="29032">MSPTSVATWTKKVYPNLCGGRVKNHFGNSTISTTDQDLNFNLPIVGILVSSKSSALDTWPSKRTPLIFVGGGKESWNNCSVLCNVTHLSTSNRISVGSSLLIFYPAHSPPSGPDLEHGLRAEKGCRDSEQTRKQVSEYCPEQKKGVEIVSRPENRCGANGFSFRHLGDVPTKPPLKLLASYGLDSSGVESRNRPDWGSNPDLPVLSRPVYNDSDALEHSATKDLWNTNALTNALSRNRPVFRVILHSYFEAASVMDVRKSSATNE</sequence>
<name>A0A7R9I522_9NEOP</name>
<organism evidence="1">
    <name type="scientific">Timema bartmani</name>
    <dbReference type="NCBI Taxonomy" id="61472"/>
    <lineage>
        <taxon>Eukaryota</taxon>
        <taxon>Metazoa</taxon>
        <taxon>Ecdysozoa</taxon>
        <taxon>Arthropoda</taxon>
        <taxon>Hexapoda</taxon>
        <taxon>Insecta</taxon>
        <taxon>Pterygota</taxon>
        <taxon>Neoptera</taxon>
        <taxon>Polyneoptera</taxon>
        <taxon>Phasmatodea</taxon>
        <taxon>Timematodea</taxon>
        <taxon>Timematoidea</taxon>
        <taxon>Timematidae</taxon>
        <taxon>Timema</taxon>
    </lineage>
</organism>
<proteinExistence type="predicted"/>
<dbReference type="EMBL" id="OD569421">
    <property type="protein sequence ID" value="CAD7447950.1"/>
    <property type="molecule type" value="Genomic_DNA"/>
</dbReference>
<evidence type="ECO:0000313" key="1">
    <source>
        <dbReference type="EMBL" id="CAD7447950.1"/>
    </source>
</evidence>
<dbReference type="AlphaFoldDB" id="A0A7R9I522"/>
<accession>A0A7R9I522</accession>